<organism evidence="2 3">
    <name type="scientific">Chenopodium quinoa</name>
    <name type="common">Quinoa</name>
    <dbReference type="NCBI Taxonomy" id="63459"/>
    <lineage>
        <taxon>Eukaryota</taxon>
        <taxon>Viridiplantae</taxon>
        <taxon>Streptophyta</taxon>
        <taxon>Embryophyta</taxon>
        <taxon>Tracheophyta</taxon>
        <taxon>Spermatophyta</taxon>
        <taxon>Magnoliopsida</taxon>
        <taxon>eudicotyledons</taxon>
        <taxon>Gunneridae</taxon>
        <taxon>Pentapetalae</taxon>
        <taxon>Caryophyllales</taxon>
        <taxon>Chenopodiaceae</taxon>
        <taxon>Chenopodioideae</taxon>
        <taxon>Atripliceae</taxon>
        <taxon>Chenopodium</taxon>
    </lineage>
</organism>
<name>A0A803NBJ1_CHEQI</name>
<dbReference type="Gramene" id="AUR62043432-RA">
    <property type="protein sequence ID" value="AUR62043432-RA:cds"/>
    <property type="gene ID" value="AUR62043432"/>
</dbReference>
<feature type="region of interest" description="Disordered" evidence="1">
    <location>
        <begin position="88"/>
        <end position="121"/>
    </location>
</feature>
<dbReference type="Proteomes" id="UP000596660">
    <property type="component" value="Unplaced"/>
</dbReference>
<feature type="compositionally biased region" description="Basic and acidic residues" evidence="1">
    <location>
        <begin position="104"/>
        <end position="121"/>
    </location>
</feature>
<feature type="region of interest" description="Disordered" evidence="1">
    <location>
        <begin position="271"/>
        <end position="305"/>
    </location>
</feature>
<evidence type="ECO:0000313" key="2">
    <source>
        <dbReference type="EnsemblPlants" id="AUR62043432-RA:cds"/>
    </source>
</evidence>
<reference evidence="2" key="2">
    <citation type="submission" date="2021-03" db="UniProtKB">
        <authorList>
            <consortium name="EnsemblPlants"/>
        </authorList>
    </citation>
    <scope>IDENTIFICATION</scope>
</reference>
<evidence type="ECO:0000256" key="1">
    <source>
        <dbReference type="SAM" id="MobiDB-lite"/>
    </source>
</evidence>
<keyword evidence="3" id="KW-1185">Reference proteome</keyword>
<feature type="region of interest" description="Disordered" evidence="1">
    <location>
        <begin position="43"/>
        <end position="62"/>
    </location>
</feature>
<feature type="compositionally biased region" description="Polar residues" evidence="1">
    <location>
        <begin position="274"/>
        <end position="300"/>
    </location>
</feature>
<dbReference type="EnsemblPlants" id="AUR62043432-RA">
    <property type="protein sequence ID" value="AUR62043432-RA:cds"/>
    <property type="gene ID" value="AUR62043432"/>
</dbReference>
<reference evidence="2" key="1">
    <citation type="journal article" date="2017" name="Nature">
        <title>The genome of Chenopodium quinoa.</title>
        <authorList>
            <person name="Jarvis D.E."/>
            <person name="Ho Y.S."/>
            <person name="Lightfoot D.J."/>
            <person name="Schmoeckel S.M."/>
            <person name="Li B."/>
            <person name="Borm T.J.A."/>
            <person name="Ohyanagi H."/>
            <person name="Mineta K."/>
            <person name="Michell C.T."/>
            <person name="Saber N."/>
            <person name="Kharbatia N.M."/>
            <person name="Rupper R.R."/>
            <person name="Sharp A.R."/>
            <person name="Dally N."/>
            <person name="Boughton B.A."/>
            <person name="Woo Y.H."/>
            <person name="Gao G."/>
            <person name="Schijlen E.G.W.M."/>
            <person name="Guo X."/>
            <person name="Momin A.A."/>
            <person name="Negrao S."/>
            <person name="Al-Babili S."/>
            <person name="Gehring C."/>
            <person name="Roessner U."/>
            <person name="Jung C."/>
            <person name="Murphy K."/>
            <person name="Arold S.T."/>
            <person name="Gojobori T."/>
            <person name="van der Linden C.G."/>
            <person name="van Loo E.N."/>
            <person name="Jellen E.N."/>
            <person name="Maughan P.J."/>
            <person name="Tester M."/>
        </authorList>
    </citation>
    <scope>NUCLEOTIDE SEQUENCE [LARGE SCALE GENOMIC DNA]</scope>
    <source>
        <strain evidence="2">cv. PI 614886</strain>
    </source>
</reference>
<evidence type="ECO:0000313" key="3">
    <source>
        <dbReference type="Proteomes" id="UP000596660"/>
    </source>
</evidence>
<protein>
    <submittedName>
        <fullName evidence="2">Uncharacterized protein</fullName>
    </submittedName>
</protein>
<dbReference type="InterPro" id="IPR053342">
    <property type="entry name" value="Exosome_cofactor/PTGS_suppr"/>
</dbReference>
<dbReference type="AlphaFoldDB" id="A0A803NBJ1"/>
<dbReference type="PANTHER" id="PTHR37260:SF2">
    <property type="entry name" value="PROTEIN ECERIFERUM 16"/>
    <property type="match status" value="1"/>
</dbReference>
<dbReference type="PANTHER" id="PTHR37260">
    <property type="entry name" value="PHOSPHORELAY PROTEIN"/>
    <property type="match status" value="1"/>
</dbReference>
<sequence>MREGANQVEGRYSMSCHKRTNKKIFHGMLRQQGNNYLEKKKTKLHHQDAREADNQAPLHTSERQKIEKIDSFGELLALYLEEERMAKSHDVEKDGKMPSSNNTSRHDLDPESKSESKGDITLSRLDDMEFLDDREKVQLDHGSKKHAESKLDDVGQVSHVTKQVANSKSDDLEFLDEREKPEFSHVSEQEIRPLSRYEAASAEAELDMLLGSFNETKLFDTPLNQTGTSASFITGHKANHLAPLQHSLGQSAPAFPIISSLDTELDDLLAETSNPSNTDSLFRSTQVPSLSTPQSGSNSKAMEDFDSWLDTI</sequence>
<proteinExistence type="predicted"/>
<accession>A0A803NBJ1</accession>